<proteinExistence type="predicted"/>
<organism evidence="12 13">
    <name type="scientific">Bemisia tabaci</name>
    <name type="common">Sweetpotato whitefly</name>
    <name type="synonym">Aleurodes tabaci</name>
    <dbReference type="NCBI Taxonomy" id="7038"/>
    <lineage>
        <taxon>Eukaryota</taxon>
        <taxon>Metazoa</taxon>
        <taxon>Ecdysozoa</taxon>
        <taxon>Arthropoda</taxon>
        <taxon>Hexapoda</taxon>
        <taxon>Insecta</taxon>
        <taxon>Pterygota</taxon>
        <taxon>Neoptera</taxon>
        <taxon>Paraneoptera</taxon>
        <taxon>Hemiptera</taxon>
        <taxon>Sternorrhyncha</taxon>
        <taxon>Aleyrodoidea</taxon>
        <taxon>Aleyrodidae</taxon>
        <taxon>Aleyrodinae</taxon>
        <taxon>Bemisia</taxon>
    </lineage>
</organism>
<evidence type="ECO:0000256" key="9">
    <source>
        <dbReference type="SAM" id="Phobius"/>
    </source>
</evidence>
<dbReference type="EMBL" id="OU963868">
    <property type="protein sequence ID" value="CAH0393203.1"/>
    <property type="molecule type" value="Genomic_DNA"/>
</dbReference>
<gene>
    <name evidence="12" type="ORF">BEMITA_LOCUS11629</name>
</gene>
<feature type="domain" description="Ionotropic receptor 75a N-terminal" evidence="11">
    <location>
        <begin position="24"/>
        <end position="211"/>
    </location>
</feature>
<feature type="transmembrane region" description="Helical" evidence="9">
    <location>
        <begin position="339"/>
        <end position="357"/>
    </location>
</feature>
<dbReference type="Proteomes" id="UP001152759">
    <property type="component" value="Chromosome 7"/>
</dbReference>
<protein>
    <recommendedName>
        <fullName evidence="11">Ionotropic receptor 75a N-terminal domain-containing protein</fullName>
    </recommendedName>
</protein>
<evidence type="ECO:0000313" key="13">
    <source>
        <dbReference type="Proteomes" id="UP001152759"/>
    </source>
</evidence>
<sequence length="643" mass="73952">MILLIVFFISLLLEGNDSGSVAPELLADFFRSKNTHHLITFSCSLIDDHTFLKFTSTSNSGIMLRILTGTSDSSETSCDEACFQPLDTDTKLGFALDTDCEINERTLKNIPRTFFLSERYSWVLWSRRKDLGEEGRNLDLALSLMSDVTFAVLNSSSAQLYDVYKVNGREAGDLNITDAGYWTKEERIQWKLTQTRLQRRRSMHGLRISTVMLLTRFPTYEDDQFLNNYYKRELDAVPRRDYQFWLLMEELYNFTSSVVTTELFGSVVNGTFDGLIGKVQSGEVDVGMSTVFQTIERMEVVSFVHVHIGYSNFRPVFIFLRPKDKHDIWDLTESFTGQLWFATGVLLLCFIAVFHWSSCLHDDTQNERSSLLFIVAVMSQRGPPFNVLCLSGRVLTLSALIFGYLLFTYFSSAIIVKLLSPPKKIDYDLEFLVESDLSVGVENVSYYYFYFTRYPFMILREIYKEKMKSKAAFIPMEEGLAKVRSDQYAFGGDMRILFAAAEKMFTDNEKCSLEAIDMIAVNIPRSIAIPKNSPYDEMLSAGYLLFMERGITHRLDRIWSFGKPACLERDFVPVELHDILFAFVALAFGFVVALSSLLVEFSWKKKIPLDVPSWRKARRNGHSHPDPERGNYLLPTRRRDRAF</sequence>
<keyword evidence="5 9" id="KW-0472">Membrane</keyword>
<dbReference type="GO" id="GO:0005886">
    <property type="term" value="C:plasma membrane"/>
    <property type="evidence" value="ECO:0007669"/>
    <property type="project" value="UniProtKB-SubCell"/>
</dbReference>
<dbReference type="Pfam" id="PF24576">
    <property type="entry name" value="IR75A_N"/>
    <property type="match status" value="1"/>
</dbReference>
<accession>A0A9P0AF70</accession>
<keyword evidence="2" id="KW-1003">Cell membrane</keyword>
<evidence type="ECO:0000259" key="11">
    <source>
        <dbReference type="Pfam" id="PF24576"/>
    </source>
</evidence>
<evidence type="ECO:0000256" key="10">
    <source>
        <dbReference type="SAM" id="SignalP"/>
    </source>
</evidence>
<keyword evidence="6" id="KW-0675">Receptor</keyword>
<evidence type="ECO:0000313" key="12">
    <source>
        <dbReference type="EMBL" id="CAH0393203.1"/>
    </source>
</evidence>
<feature type="signal peptide" evidence="10">
    <location>
        <begin position="1"/>
        <end position="18"/>
    </location>
</feature>
<dbReference type="InterPro" id="IPR057074">
    <property type="entry name" value="IR75A_N"/>
</dbReference>
<evidence type="ECO:0000256" key="8">
    <source>
        <dbReference type="SAM" id="MobiDB-lite"/>
    </source>
</evidence>
<evidence type="ECO:0000256" key="5">
    <source>
        <dbReference type="ARBA" id="ARBA00023136"/>
    </source>
</evidence>
<evidence type="ECO:0000256" key="4">
    <source>
        <dbReference type="ARBA" id="ARBA00022989"/>
    </source>
</evidence>
<evidence type="ECO:0000256" key="7">
    <source>
        <dbReference type="ARBA" id="ARBA00023180"/>
    </source>
</evidence>
<keyword evidence="7" id="KW-0325">Glycoprotein</keyword>
<dbReference type="AlphaFoldDB" id="A0A9P0AF70"/>
<dbReference type="SUPFAM" id="SSF53850">
    <property type="entry name" value="Periplasmic binding protein-like II"/>
    <property type="match status" value="1"/>
</dbReference>
<dbReference type="PANTHER" id="PTHR42643">
    <property type="entry name" value="IONOTROPIC RECEPTOR 20A-RELATED"/>
    <property type="match status" value="1"/>
</dbReference>
<dbReference type="Gene3D" id="3.40.190.10">
    <property type="entry name" value="Periplasmic binding protein-like II"/>
    <property type="match status" value="3"/>
</dbReference>
<keyword evidence="10" id="KW-0732">Signal</keyword>
<reference evidence="12" key="1">
    <citation type="submission" date="2021-12" db="EMBL/GenBank/DDBJ databases">
        <authorList>
            <person name="King R."/>
        </authorList>
    </citation>
    <scope>NUCLEOTIDE SEQUENCE</scope>
</reference>
<feature type="region of interest" description="Disordered" evidence="8">
    <location>
        <begin position="616"/>
        <end position="643"/>
    </location>
</feature>
<keyword evidence="13" id="KW-1185">Reference proteome</keyword>
<evidence type="ECO:0000256" key="6">
    <source>
        <dbReference type="ARBA" id="ARBA00023170"/>
    </source>
</evidence>
<evidence type="ECO:0000256" key="3">
    <source>
        <dbReference type="ARBA" id="ARBA00022692"/>
    </source>
</evidence>
<dbReference type="PANTHER" id="PTHR42643:SF32">
    <property type="entry name" value="IONOTROPIC RECEPTOR 31A, ISOFORM C-RELATED"/>
    <property type="match status" value="1"/>
</dbReference>
<name>A0A9P0AF70_BEMTA</name>
<evidence type="ECO:0000256" key="2">
    <source>
        <dbReference type="ARBA" id="ARBA00022475"/>
    </source>
</evidence>
<feature type="transmembrane region" description="Helical" evidence="9">
    <location>
        <begin position="579"/>
        <end position="599"/>
    </location>
</feature>
<comment type="subcellular location">
    <subcellularLocation>
        <location evidence="1">Cell membrane</location>
        <topology evidence="1">Multi-pass membrane protein</topology>
    </subcellularLocation>
</comment>
<dbReference type="KEGG" id="btab:109038111"/>
<keyword evidence="3 9" id="KW-0812">Transmembrane</keyword>
<dbReference type="InterPro" id="IPR052192">
    <property type="entry name" value="Insect_Ionotropic_Sensory_Rcpt"/>
</dbReference>
<keyword evidence="4 9" id="KW-1133">Transmembrane helix</keyword>
<evidence type="ECO:0000256" key="1">
    <source>
        <dbReference type="ARBA" id="ARBA00004651"/>
    </source>
</evidence>
<feature type="transmembrane region" description="Helical" evidence="9">
    <location>
        <begin position="394"/>
        <end position="416"/>
    </location>
</feature>
<feature type="chain" id="PRO_5040217916" description="Ionotropic receptor 75a N-terminal domain-containing protein" evidence="10">
    <location>
        <begin position="19"/>
        <end position="643"/>
    </location>
</feature>